<keyword evidence="1" id="KW-0812">Transmembrane</keyword>
<dbReference type="Proteomes" id="UP001620645">
    <property type="component" value="Unassembled WGS sequence"/>
</dbReference>
<accession>A0ABD2KIP4</accession>
<organism evidence="2 3">
    <name type="scientific">Heterodera schachtii</name>
    <name type="common">Sugarbeet cyst nematode worm</name>
    <name type="synonym">Tylenchus schachtii</name>
    <dbReference type="NCBI Taxonomy" id="97005"/>
    <lineage>
        <taxon>Eukaryota</taxon>
        <taxon>Metazoa</taxon>
        <taxon>Ecdysozoa</taxon>
        <taxon>Nematoda</taxon>
        <taxon>Chromadorea</taxon>
        <taxon>Rhabditida</taxon>
        <taxon>Tylenchina</taxon>
        <taxon>Tylenchomorpha</taxon>
        <taxon>Tylenchoidea</taxon>
        <taxon>Heteroderidae</taxon>
        <taxon>Heteroderinae</taxon>
        <taxon>Heterodera</taxon>
    </lineage>
</organism>
<comment type="caution">
    <text evidence="2">The sequence shown here is derived from an EMBL/GenBank/DDBJ whole genome shotgun (WGS) entry which is preliminary data.</text>
</comment>
<keyword evidence="3" id="KW-1185">Reference proteome</keyword>
<feature type="transmembrane region" description="Helical" evidence="1">
    <location>
        <begin position="230"/>
        <end position="247"/>
    </location>
</feature>
<protein>
    <submittedName>
        <fullName evidence="2">Uncharacterized protein</fullName>
    </submittedName>
</protein>
<proteinExistence type="predicted"/>
<dbReference type="AlphaFoldDB" id="A0ABD2KIP4"/>
<name>A0ABD2KIP4_HETSC</name>
<keyword evidence="1" id="KW-1133">Transmembrane helix</keyword>
<gene>
    <name evidence="2" type="ORF">niasHS_001280</name>
</gene>
<sequence length="268" mass="29830">MSLPPCLGGTLNTSNRNTNTNLYHELLDATLAQQESGGGRVETDDEQLAARLQAEEYGGTTSEGIGGTLNTSNRNTNTNLYHELLDANLAQQESGGGRVETDDEQLAARLQAEEYVKVLIDQVKVLINQVKVQMNNKLIALFVCLKFHQMNKSKNYPANTNFTLLALIDGLLKTHLARSVAPALVGEEAAAALHPHKIGQEDHQALIIIYHQCEECHHMDTISLFIRQEWMAFLFTFLTITFIIVIGQEWKTFLCKFLLTTSIMVMVA</sequence>
<evidence type="ECO:0000313" key="3">
    <source>
        <dbReference type="Proteomes" id="UP001620645"/>
    </source>
</evidence>
<evidence type="ECO:0000313" key="2">
    <source>
        <dbReference type="EMBL" id="KAL3102718.1"/>
    </source>
</evidence>
<evidence type="ECO:0000256" key="1">
    <source>
        <dbReference type="SAM" id="Phobius"/>
    </source>
</evidence>
<dbReference type="EMBL" id="JBICCN010000019">
    <property type="protein sequence ID" value="KAL3102718.1"/>
    <property type="molecule type" value="Genomic_DNA"/>
</dbReference>
<reference evidence="2 3" key="1">
    <citation type="submission" date="2024-10" db="EMBL/GenBank/DDBJ databases">
        <authorList>
            <person name="Kim D."/>
        </authorList>
    </citation>
    <scope>NUCLEOTIDE SEQUENCE [LARGE SCALE GENOMIC DNA]</scope>
    <source>
        <strain evidence="2">Taebaek</strain>
    </source>
</reference>
<keyword evidence="1" id="KW-0472">Membrane</keyword>